<dbReference type="InterPro" id="IPR011006">
    <property type="entry name" value="CheY-like_superfamily"/>
</dbReference>
<dbReference type="GO" id="GO:0003677">
    <property type="term" value="F:DNA binding"/>
    <property type="evidence" value="ECO:0007669"/>
    <property type="project" value="UniProtKB-KW"/>
</dbReference>
<dbReference type="GO" id="GO:0006355">
    <property type="term" value="P:regulation of DNA-templated transcription"/>
    <property type="evidence" value="ECO:0007669"/>
    <property type="project" value="InterPro"/>
</dbReference>
<dbReference type="PROSITE" id="PS50043">
    <property type="entry name" value="HTH_LUXR_2"/>
    <property type="match status" value="1"/>
</dbReference>
<dbReference type="InterPro" id="IPR036388">
    <property type="entry name" value="WH-like_DNA-bd_sf"/>
</dbReference>
<dbReference type="SMART" id="SM00448">
    <property type="entry name" value="REC"/>
    <property type="match status" value="1"/>
</dbReference>
<dbReference type="SUPFAM" id="SSF52172">
    <property type="entry name" value="CheY-like"/>
    <property type="match status" value="1"/>
</dbReference>
<feature type="domain" description="Response regulatory" evidence="6">
    <location>
        <begin position="4"/>
        <end position="118"/>
    </location>
</feature>
<dbReference type="RefSeq" id="WP_171091668.1">
    <property type="nucleotide sequence ID" value="NZ_CP053069.1"/>
</dbReference>
<protein>
    <submittedName>
        <fullName evidence="7">Response regulator protein TodT</fullName>
    </submittedName>
</protein>
<evidence type="ECO:0000259" key="6">
    <source>
        <dbReference type="PROSITE" id="PS50110"/>
    </source>
</evidence>
<sequence length="202" mass="22266">MKPIVHVVEDDRSVRSALTRLLKIAGFEARGYSSAGEFLVSERDATPGCIVLDVGLPGLTGIELQAALQRERDPRPVIFLTGRGNIDMGVTAMKAGAVDFLTKPVDRERLLGAVETALQRGARAQARDDEERILRERLDRLTAREREVFDRVVQGKLNKQIAFELGTSVRTVKAHRAQVMRKMEVGSLAELVSASDRLFATA</sequence>
<dbReference type="InterPro" id="IPR001789">
    <property type="entry name" value="Sig_transdc_resp-reg_receiver"/>
</dbReference>
<keyword evidence="8" id="KW-1185">Reference proteome</keyword>
<dbReference type="AlphaFoldDB" id="A0A6M4GV12"/>
<feature type="domain" description="HTH luxR-type" evidence="5">
    <location>
        <begin position="134"/>
        <end position="199"/>
    </location>
</feature>
<dbReference type="InterPro" id="IPR000792">
    <property type="entry name" value="Tscrpt_reg_LuxR_C"/>
</dbReference>
<dbReference type="Gene3D" id="3.40.50.2300">
    <property type="match status" value="1"/>
</dbReference>
<evidence type="ECO:0000256" key="2">
    <source>
        <dbReference type="ARBA" id="ARBA00023125"/>
    </source>
</evidence>
<dbReference type="Pfam" id="PF00072">
    <property type="entry name" value="Response_reg"/>
    <property type="match status" value="1"/>
</dbReference>
<name>A0A6M4GV12_9PROT</name>
<evidence type="ECO:0000259" key="5">
    <source>
        <dbReference type="PROSITE" id="PS50043"/>
    </source>
</evidence>
<keyword evidence="1" id="KW-0805">Transcription regulation</keyword>
<gene>
    <name evidence="7" type="primary">todT_1</name>
    <name evidence="7" type="ORF">DSM104443_01905</name>
</gene>
<dbReference type="PANTHER" id="PTHR44688">
    <property type="entry name" value="DNA-BINDING TRANSCRIPTIONAL ACTIVATOR DEVR_DOSR"/>
    <property type="match status" value="1"/>
</dbReference>
<proteinExistence type="predicted"/>
<accession>A0A6M4GV12</accession>
<dbReference type="PRINTS" id="PR00038">
    <property type="entry name" value="HTHLUXR"/>
</dbReference>
<dbReference type="Pfam" id="PF00196">
    <property type="entry name" value="GerE"/>
    <property type="match status" value="1"/>
</dbReference>
<feature type="modified residue" description="4-aspartylphosphate" evidence="4">
    <location>
        <position position="53"/>
    </location>
</feature>
<dbReference type="GO" id="GO:0000160">
    <property type="term" value="P:phosphorelay signal transduction system"/>
    <property type="evidence" value="ECO:0007669"/>
    <property type="project" value="InterPro"/>
</dbReference>
<keyword evidence="3" id="KW-0804">Transcription</keyword>
<dbReference type="PROSITE" id="PS50110">
    <property type="entry name" value="RESPONSE_REGULATORY"/>
    <property type="match status" value="1"/>
</dbReference>
<dbReference type="PANTHER" id="PTHR44688:SF16">
    <property type="entry name" value="DNA-BINDING TRANSCRIPTIONAL ACTIVATOR DEVR_DOSR"/>
    <property type="match status" value="1"/>
</dbReference>
<dbReference type="CDD" id="cd06170">
    <property type="entry name" value="LuxR_C_like"/>
    <property type="match status" value="1"/>
</dbReference>
<dbReference type="Gene3D" id="1.10.10.10">
    <property type="entry name" value="Winged helix-like DNA-binding domain superfamily/Winged helix DNA-binding domain"/>
    <property type="match status" value="1"/>
</dbReference>
<dbReference type="Proteomes" id="UP000501534">
    <property type="component" value="Chromosome"/>
</dbReference>
<keyword evidence="2" id="KW-0238">DNA-binding</keyword>
<evidence type="ECO:0000256" key="4">
    <source>
        <dbReference type="PROSITE-ProRule" id="PRU00169"/>
    </source>
</evidence>
<evidence type="ECO:0000256" key="1">
    <source>
        <dbReference type="ARBA" id="ARBA00023015"/>
    </source>
</evidence>
<evidence type="ECO:0000313" key="7">
    <source>
        <dbReference type="EMBL" id="QJR10835.1"/>
    </source>
</evidence>
<organism evidence="7 8">
    <name type="scientific">Usitatibacter rugosus</name>
    <dbReference type="NCBI Taxonomy" id="2732067"/>
    <lineage>
        <taxon>Bacteria</taxon>
        <taxon>Pseudomonadati</taxon>
        <taxon>Pseudomonadota</taxon>
        <taxon>Betaproteobacteria</taxon>
        <taxon>Nitrosomonadales</taxon>
        <taxon>Usitatibacteraceae</taxon>
        <taxon>Usitatibacter</taxon>
    </lineage>
</organism>
<evidence type="ECO:0000256" key="3">
    <source>
        <dbReference type="ARBA" id="ARBA00023163"/>
    </source>
</evidence>
<keyword evidence="4" id="KW-0597">Phosphoprotein</keyword>
<reference evidence="7 8" key="1">
    <citation type="submission" date="2020-04" db="EMBL/GenBank/DDBJ databases">
        <title>Usitatibacter rugosus gen. nov., sp. nov. and Usitatibacter palustris sp. nov., novel members of Usitatibacteraceae fam. nov. within the order Nitrosomonadales isolated from soil.</title>
        <authorList>
            <person name="Huber K.J."/>
            <person name="Neumann-Schaal M."/>
            <person name="Geppert A."/>
            <person name="Luckner M."/>
            <person name="Wanner G."/>
            <person name="Overmann J."/>
        </authorList>
    </citation>
    <scope>NUCLEOTIDE SEQUENCE [LARGE SCALE GENOMIC DNA]</scope>
    <source>
        <strain evidence="7 8">0125_3</strain>
    </source>
</reference>
<dbReference type="EMBL" id="CP053069">
    <property type="protein sequence ID" value="QJR10835.1"/>
    <property type="molecule type" value="Genomic_DNA"/>
</dbReference>
<dbReference type="SMART" id="SM00421">
    <property type="entry name" value="HTH_LUXR"/>
    <property type="match status" value="1"/>
</dbReference>
<dbReference type="KEGG" id="uru:DSM104443_01905"/>
<evidence type="ECO:0000313" key="8">
    <source>
        <dbReference type="Proteomes" id="UP000501534"/>
    </source>
</evidence>